<keyword evidence="11 12" id="KW-0648">Protein biosynthesis</keyword>
<comment type="domain">
    <text evidence="12">The P-site tRNA interaction motif (PtIM domain) probably interacts with the P-site tRNA(fMet) as well as the 23S rRNA.</text>
</comment>
<dbReference type="SMART" id="SM00382">
    <property type="entry name" value="AAA"/>
    <property type="match status" value="2"/>
</dbReference>
<evidence type="ECO:0000256" key="6">
    <source>
        <dbReference type="ARBA" id="ARBA00022741"/>
    </source>
</evidence>
<keyword evidence="5 12" id="KW-0677">Repeat</keyword>
<dbReference type="GO" id="GO:0005737">
    <property type="term" value="C:cytoplasm"/>
    <property type="evidence" value="ECO:0007669"/>
    <property type="project" value="UniProtKB-SubCell"/>
</dbReference>
<evidence type="ECO:0000313" key="15">
    <source>
        <dbReference type="Proteomes" id="UP000248863"/>
    </source>
</evidence>
<evidence type="ECO:0000256" key="7">
    <source>
        <dbReference type="ARBA" id="ARBA00022801"/>
    </source>
</evidence>
<keyword evidence="4 12" id="KW-0699">rRNA-binding</keyword>
<organism evidence="14 15">
    <name type="scientific">Rhodoplanes elegans</name>
    <dbReference type="NCBI Taxonomy" id="29408"/>
    <lineage>
        <taxon>Bacteria</taxon>
        <taxon>Pseudomonadati</taxon>
        <taxon>Pseudomonadota</taxon>
        <taxon>Alphaproteobacteria</taxon>
        <taxon>Hyphomicrobiales</taxon>
        <taxon>Nitrobacteraceae</taxon>
        <taxon>Rhodoplanes</taxon>
    </lineage>
</organism>
<dbReference type="Proteomes" id="UP000248863">
    <property type="component" value="Unassembled WGS sequence"/>
</dbReference>
<feature type="region of interest" description="PtIM" evidence="12">
    <location>
        <begin position="237"/>
        <end position="317"/>
    </location>
</feature>
<dbReference type="GO" id="GO:0019843">
    <property type="term" value="F:rRNA binding"/>
    <property type="evidence" value="ECO:0007669"/>
    <property type="project" value="UniProtKB-UniRule"/>
</dbReference>
<dbReference type="GO" id="GO:0043022">
    <property type="term" value="F:ribosome binding"/>
    <property type="evidence" value="ECO:0007669"/>
    <property type="project" value="UniProtKB-UniRule"/>
</dbReference>
<keyword evidence="8 12" id="KW-0067">ATP-binding</keyword>
<dbReference type="FunFam" id="3.40.50.300:FF:000183">
    <property type="entry name" value="ABC transporter ATP-binding protein yjjK"/>
    <property type="match status" value="1"/>
</dbReference>
<evidence type="ECO:0000256" key="1">
    <source>
        <dbReference type="ARBA" id="ARBA00005868"/>
    </source>
</evidence>
<name>A0A327KAW6_9BRAD</name>
<keyword evidence="7 12" id="KW-0378">Hydrolase</keyword>
<comment type="similarity">
    <text evidence="1 12">Belongs to the ABC transporter superfamily. ABCF family. Translational throttle EttA subfamily.</text>
</comment>
<evidence type="ECO:0000256" key="2">
    <source>
        <dbReference type="ARBA" id="ARBA00022490"/>
    </source>
</evidence>
<accession>A0A327KAW6</accession>
<dbReference type="GO" id="GO:0000049">
    <property type="term" value="F:tRNA binding"/>
    <property type="evidence" value="ECO:0007669"/>
    <property type="project" value="UniProtKB-UniRule"/>
</dbReference>
<keyword evidence="10 12" id="KW-0694">RNA-binding</keyword>
<dbReference type="InterPro" id="IPR003439">
    <property type="entry name" value="ABC_transporter-like_ATP-bd"/>
</dbReference>
<dbReference type="NCBIfam" id="NF008775">
    <property type="entry name" value="PRK11819.1"/>
    <property type="match status" value="1"/>
</dbReference>
<dbReference type="Gene3D" id="3.40.50.300">
    <property type="entry name" value="P-loop containing nucleotide triphosphate hydrolases"/>
    <property type="match status" value="2"/>
</dbReference>
<evidence type="ECO:0000256" key="10">
    <source>
        <dbReference type="ARBA" id="ARBA00022884"/>
    </source>
</evidence>
<dbReference type="FunFam" id="3.40.50.300:FF:000011">
    <property type="entry name" value="Putative ABC transporter ATP-binding component"/>
    <property type="match status" value="1"/>
</dbReference>
<reference evidence="14 15" key="1">
    <citation type="submission" date="2017-07" db="EMBL/GenBank/DDBJ databases">
        <title>Draft Genome Sequences of Select Purple Nonsulfur Bacteria.</title>
        <authorList>
            <person name="Lasarre B."/>
            <person name="Mckinlay J.B."/>
        </authorList>
    </citation>
    <scope>NUCLEOTIDE SEQUENCE [LARGE SCALE GENOMIC DNA]</scope>
    <source>
        <strain evidence="14 15">DSM 11907</strain>
    </source>
</reference>
<dbReference type="HAMAP" id="MF_00847">
    <property type="entry name" value="EttA"/>
    <property type="match status" value="1"/>
</dbReference>
<comment type="caution">
    <text evidence="12">Lacks conserved residue(s) required for the propagation of feature annotation.</text>
</comment>
<feature type="domain" description="ABC transporter" evidence="13">
    <location>
        <begin position="7"/>
        <end position="254"/>
    </location>
</feature>
<dbReference type="InterPro" id="IPR032781">
    <property type="entry name" value="ABC_tran_Xtn"/>
</dbReference>
<keyword evidence="3 12" id="KW-0820">tRNA-binding</keyword>
<dbReference type="SUPFAM" id="SSF52540">
    <property type="entry name" value="P-loop containing nucleoside triphosphate hydrolases"/>
    <property type="match status" value="2"/>
</dbReference>
<evidence type="ECO:0000256" key="12">
    <source>
        <dbReference type="HAMAP-Rule" id="MF_00847"/>
    </source>
</evidence>
<evidence type="ECO:0000256" key="4">
    <source>
        <dbReference type="ARBA" id="ARBA00022730"/>
    </source>
</evidence>
<comment type="function">
    <text evidence="12">A translation factor that gates the progression of the 70S ribosomal initiation complex (IC, containing tRNA(fMet) in the P-site) into the translation elongation cycle by using a mechanism sensitive to the ATP/ADP ratio. Binds to the 70S ribosome E-site where it modulates the state of the translating ribosome during subunit translocation. ATP hydrolysis probably frees it from the ribosome, which can enter the elongation phase.</text>
</comment>
<gene>
    <name evidence="12" type="primary">ettA</name>
    <name evidence="14" type="ORF">CH338_19675</name>
</gene>
<sequence>MARQFIYHMQGLSKTYPGNRKVLDNIHLSFYPDAKIGVLGVNGAGKSTLLRIMAGIDKEYTGDGWVAEGARVGYLPQEPQLEPSLTVRENVMLGVAAKKAILDRYNELMMNYSDDTAEEAAQLQDRIDHQNLWDLDSQVEQAMDALGCPPDDWAVDKLSGGERRRVALCRLLLEQPELLLLDEPTNHLDAETVNWLEGHLRNYQGAILIVTHDRYFLDNVTGWILELDRGRGIPYEGNYSSWLKQKQKRLEQEGREEETRQKTLAREQEWIASSPKARQAKSKARYQRYEELLQKANDKAPTTAQIVIPVAERLGQNVIDFEGLTKAFGDKLLIDDLTFKLPPGGIVGVIGPNGAGKTTLFRMITGQEQPDKGTIVIGDSVKLGYVDQSRDSLDPKKTVWEELSDGLDILMLGKREINSRAYCGAFNFKGADQQKKVGNLSGGERNRVHLAKMLKSGANVLLLDEPTNDLDVDTLRALEEALEDFAGCAVIISHDRWFLDRIATHILAFEGDSHVEWFEGNFQDYEADKMRRLGTDSILPHRLKYKKFSR</sequence>
<evidence type="ECO:0000256" key="5">
    <source>
        <dbReference type="ARBA" id="ARBA00022737"/>
    </source>
</evidence>
<comment type="caution">
    <text evidence="14">The sequence shown here is derived from an EMBL/GenBank/DDBJ whole genome shotgun (WGS) entry which is preliminary data.</text>
</comment>
<dbReference type="EMBL" id="NPEU01000272">
    <property type="protein sequence ID" value="RAI35204.1"/>
    <property type="molecule type" value="Genomic_DNA"/>
</dbReference>
<proteinExistence type="inferred from homology"/>
<dbReference type="Pfam" id="PF00005">
    <property type="entry name" value="ABC_tran"/>
    <property type="match status" value="2"/>
</dbReference>
<dbReference type="OrthoDB" id="9808609at2"/>
<evidence type="ECO:0000313" key="14">
    <source>
        <dbReference type="EMBL" id="RAI35204.1"/>
    </source>
</evidence>
<dbReference type="CDD" id="cd03221">
    <property type="entry name" value="ABCF_EF-3"/>
    <property type="match status" value="2"/>
</dbReference>
<dbReference type="PROSITE" id="PS00211">
    <property type="entry name" value="ABC_TRANSPORTER_1"/>
    <property type="match status" value="1"/>
</dbReference>
<comment type="subunit">
    <text evidence="12">Monomer. Probably contacts ribosomal proteins L1, L5, L33 and S7, the 16S and 23S rRNA and the P-site containing tRNA(fMet).</text>
</comment>
<keyword evidence="15" id="KW-1185">Reference proteome</keyword>
<dbReference type="InterPro" id="IPR022374">
    <property type="entry name" value="EttA"/>
</dbReference>
<dbReference type="Pfam" id="PF12848">
    <property type="entry name" value="ABC_tran_Xtn"/>
    <property type="match status" value="1"/>
</dbReference>
<dbReference type="PANTHER" id="PTHR43858">
    <property type="entry name" value="ENERGY-DEPENDENT TRANSLATIONAL THROTTLE PROTEIN ETTA"/>
    <property type="match status" value="1"/>
</dbReference>
<comment type="subcellular location">
    <subcellularLocation>
        <location evidence="12">Cytoplasm</location>
    </subcellularLocation>
    <text evidence="12">Associates with ribosomes and polysomes.</text>
</comment>
<evidence type="ECO:0000259" key="13">
    <source>
        <dbReference type="PROSITE" id="PS50893"/>
    </source>
</evidence>
<keyword evidence="6 12" id="KW-0547">Nucleotide-binding</keyword>
<dbReference type="InterPro" id="IPR027417">
    <property type="entry name" value="P-loop_NTPase"/>
</dbReference>
<evidence type="ECO:0000256" key="8">
    <source>
        <dbReference type="ARBA" id="ARBA00022840"/>
    </source>
</evidence>
<dbReference type="GO" id="GO:0016887">
    <property type="term" value="F:ATP hydrolysis activity"/>
    <property type="evidence" value="ECO:0007669"/>
    <property type="project" value="UniProtKB-UniRule"/>
</dbReference>
<dbReference type="EC" id="3.6.1.-" evidence="12"/>
<keyword evidence="9 12" id="KW-0810">Translation regulation</keyword>
<dbReference type="RefSeq" id="WP_111358819.1">
    <property type="nucleotide sequence ID" value="NZ_NHSK01000073.1"/>
</dbReference>
<dbReference type="GO" id="GO:0006412">
    <property type="term" value="P:translation"/>
    <property type="evidence" value="ECO:0007669"/>
    <property type="project" value="UniProtKB-KW"/>
</dbReference>
<feature type="binding site" evidence="12">
    <location>
        <begin position="40"/>
        <end position="47"/>
    </location>
    <ligand>
        <name>ATP</name>
        <dbReference type="ChEBI" id="CHEBI:30616"/>
        <label>1</label>
    </ligand>
</feature>
<keyword evidence="2 12" id="KW-0963">Cytoplasm</keyword>
<dbReference type="NCBIfam" id="TIGR03719">
    <property type="entry name" value="ABC_ABC_ChvD"/>
    <property type="match status" value="1"/>
</dbReference>
<feature type="binding site" evidence="12">
    <location>
        <begin position="351"/>
        <end position="358"/>
    </location>
    <ligand>
        <name>ATP</name>
        <dbReference type="ChEBI" id="CHEBI:30616"/>
        <label>2</label>
    </ligand>
</feature>
<evidence type="ECO:0000256" key="3">
    <source>
        <dbReference type="ARBA" id="ARBA00022555"/>
    </source>
</evidence>
<dbReference type="InterPro" id="IPR017871">
    <property type="entry name" value="ABC_transporter-like_CS"/>
</dbReference>
<dbReference type="PROSITE" id="PS50893">
    <property type="entry name" value="ABC_TRANSPORTER_2"/>
    <property type="match status" value="2"/>
</dbReference>
<dbReference type="InterPro" id="IPR003593">
    <property type="entry name" value="AAA+_ATPase"/>
</dbReference>
<protein>
    <recommendedName>
        <fullName evidence="12">Energy-dependent translational throttle protein EttA</fullName>
        <ecNumber evidence="12">3.6.1.-</ecNumber>
    </recommendedName>
    <alternativeName>
        <fullName evidence="12">Translational regulatory factor EttA</fullName>
    </alternativeName>
</protein>
<dbReference type="GO" id="GO:0005524">
    <property type="term" value="F:ATP binding"/>
    <property type="evidence" value="ECO:0007669"/>
    <property type="project" value="UniProtKB-UniRule"/>
</dbReference>
<dbReference type="AlphaFoldDB" id="A0A327KAW6"/>
<evidence type="ECO:0000256" key="9">
    <source>
        <dbReference type="ARBA" id="ARBA00022845"/>
    </source>
</evidence>
<comment type="catalytic activity">
    <reaction evidence="12">
        <text>ATP + H2O = ADP + phosphate + H(+)</text>
        <dbReference type="Rhea" id="RHEA:13065"/>
        <dbReference type="ChEBI" id="CHEBI:15377"/>
        <dbReference type="ChEBI" id="CHEBI:15378"/>
        <dbReference type="ChEBI" id="CHEBI:30616"/>
        <dbReference type="ChEBI" id="CHEBI:43474"/>
        <dbReference type="ChEBI" id="CHEBI:456216"/>
    </reaction>
</comment>
<dbReference type="PANTHER" id="PTHR43858:SF1">
    <property type="entry name" value="ABC TRANSPORTER-RELATED PROTEIN"/>
    <property type="match status" value="1"/>
</dbReference>
<feature type="domain" description="ABC transporter" evidence="13">
    <location>
        <begin position="319"/>
        <end position="538"/>
    </location>
</feature>
<comment type="domain">
    <text evidence="12">The arm domain is inserted in the first ABC transporter domain. Probably contacts ribosomal protein L1.</text>
</comment>
<dbReference type="GO" id="GO:0045900">
    <property type="term" value="P:negative regulation of translational elongation"/>
    <property type="evidence" value="ECO:0007669"/>
    <property type="project" value="UniProtKB-UniRule"/>
</dbReference>
<evidence type="ECO:0000256" key="11">
    <source>
        <dbReference type="ARBA" id="ARBA00022917"/>
    </source>
</evidence>